<dbReference type="Gene3D" id="3.30.710.10">
    <property type="entry name" value="Potassium Channel Kv1.1, Chain A"/>
    <property type="match status" value="1"/>
</dbReference>
<name>A0AAV8DTX9_9POAL</name>
<gene>
    <name evidence="3" type="ORF">LUZ62_054888</name>
</gene>
<sequence>MMTSTSELATGSHIFKVTGYSSLIKEIDVGQYISSSAFTVGGHEFYIKVYPQGVRKEREDFIFVSLMLNSDAKELPVQAGASFGSYFKRTYLETSQYLKDNCFMVRCTIRVVRATGEEDRESLVPPSDLHLHLAKLFQSGALADVTFEVDEESFSAHRIVLAAHRFSNNFLAKKTIMMKRYVCELKM</sequence>
<evidence type="ECO:0000313" key="4">
    <source>
        <dbReference type="Proteomes" id="UP001140206"/>
    </source>
</evidence>
<dbReference type="PROSITE" id="PS50144">
    <property type="entry name" value="MATH"/>
    <property type="match status" value="1"/>
</dbReference>
<dbReference type="Gene3D" id="2.60.210.10">
    <property type="entry name" value="Apoptosis, Tumor Necrosis Factor Receptor Associated Protein 2, Chain A"/>
    <property type="match status" value="1"/>
</dbReference>
<comment type="caution">
    <text evidence="3">The sequence shown here is derived from an EMBL/GenBank/DDBJ whole genome shotgun (WGS) entry which is preliminary data.</text>
</comment>
<dbReference type="InterPro" id="IPR002083">
    <property type="entry name" value="MATH/TRAF_dom"/>
</dbReference>
<evidence type="ECO:0000313" key="3">
    <source>
        <dbReference type="EMBL" id="KAJ4770631.1"/>
    </source>
</evidence>
<dbReference type="PANTHER" id="PTHR26379:SF187">
    <property type="entry name" value="OS07G0655300 PROTEIN"/>
    <property type="match status" value="1"/>
</dbReference>
<dbReference type="SUPFAM" id="SSF54695">
    <property type="entry name" value="POZ domain"/>
    <property type="match status" value="1"/>
</dbReference>
<dbReference type="InterPro" id="IPR045005">
    <property type="entry name" value="BPM1-6"/>
</dbReference>
<proteinExistence type="predicted"/>
<dbReference type="EMBL" id="JAMFTS010000003">
    <property type="protein sequence ID" value="KAJ4770631.1"/>
    <property type="molecule type" value="Genomic_DNA"/>
</dbReference>
<evidence type="ECO:0000259" key="2">
    <source>
        <dbReference type="PROSITE" id="PS50144"/>
    </source>
</evidence>
<evidence type="ECO:0000256" key="1">
    <source>
        <dbReference type="ARBA" id="ARBA00004906"/>
    </source>
</evidence>
<keyword evidence="4" id="KW-1185">Reference proteome</keyword>
<dbReference type="PANTHER" id="PTHR26379">
    <property type="entry name" value="BTB/POZ AND MATH DOMAIN-CONTAINING PROTEIN 1"/>
    <property type="match status" value="1"/>
</dbReference>
<organism evidence="3 4">
    <name type="scientific">Rhynchospora pubera</name>
    <dbReference type="NCBI Taxonomy" id="906938"/>
    <lineage>
        <taxon>Eukaryota</taxon>
        <taxon>Viridiplantae</taxon>
        <taxon>Streptophyta</taxon>
        <taxon>Embryophyta</taxon>
        <taxon>Tracheophyta</taxon>
        <taxon>Spermatophyta</taxon>
        <taxon>Magnoliopsida</taxon>
        <taxon>Liliopsida</taxon>
        <taxon>Poales</taxon>
        <taxon>Cyperaceae</taxon>
        <taxon>Cyperoideae</taxon>
        <taxon>Rhynchosporeae</taxon>
        <taxon>Rhynchospora</taxon>
    </lineage>
</organism>
<dbReference type="InterPro" id="IPR008974">
    <property type="entry name" value="TRAF-like"/>
</dbReference>
<protein>
    <submittedName>
        <fullName evidence="3">BTB/POZ and MATH domain-containing protein 2</fullName>
    </submittedName>
</protein>
<dbReference type="InterPro" id="IPR000210">
    <property type="entry name" value="BTB/POZ_dom"/>
</dbReference>
<dbReference type="InterPro" id="IPR011333">
    <property type="entry name" value="SKP1/BTB/POZ_sf"/>
</dbReference>
<dbReference type="SUPFAM" id="SSF49599">
    <property type="entry name" value="TRAF domain-like"/>
    <property type="match status" value="1"/>
</dbReference>
<dbReference type="Pfam" id="PF22486">
    <property type="entry name" value="MATH_2"/>
    <property type="match status" value="1"/>
</dbReference>
<reference evidence="3" key="1">
    <citation type="submission" date="2022-08" db="EMBL/GenBank/DDBJ databases">
        <authorList>
            <person name="Marques A."/>
        </authorList>
    </citation>
    <scope>NUCLEOTIDE SEQUENCE</scope>
    <source>
        <strain evidence="3">RhyPub2mFocal</strain>
        <tissue evidence="3">Leaves</tissue>
    </source>
</reference>
<dbReference type="AlphaFoldDB" id="A0AAV8DTX9"/>
<comment type="pathway">
    <text evidence="1">Protein modification; protein ubiquitination.</text>
</comment>
<accession>A0AAV8DTX9</accession>
<dbReference type="GO" id="GO:0016567">
    <property type="term" value="P:protein ubiquitination"/>
    <property type="evidence" value="ECO:0007669"/>
    <property type="project" value="InterPro"/>
</dbReference>
<feature type="domain" description="MATH" evidence="2">
    <location>
        <begin position="10"/>
        <end position="66"/>
    </location>
</feature>
<dbReference type="Pfam" id="PF00651">
    <property type="entry name" value="BTB"/>
    <property type="match status" value="1"/>
</dbReference>
<dbReference type="CDD" id="cd00121">
    <property type="entry name" value="MATH"/>
    <property type="match status" value="1"/>
</dbReference>
<dbReference type="Proteomes" id="UP001140206">
    <property type="component" value="Chromosome 3"/>
</dbReference>